<gene>
    <name evidence="2" type="ORF">METZ01_LOCUS143461</name>
</gene>
<reference evidence="2" key="1">
    <citation type="submission" date="2018-05" db="EMBL/GenBank/DDBJ databases">
        <authorList>
            <person name="Lanie J.A."/>
            <person name="Ng W.-L."/>
            <person name="Kazmierczak K.M."/>
            <person name="Andrzejewski T.M."/>
            <person name="Davidsen T.M."/>
            <person name="Wayne K.J."/>
            <person name="Tettelin H."/>
            <person name="Glass J.I."/>
            <person name="Rusch D."/>
            <person name="Podicherti R."/>
            <person name="Tsui H.-C.T."/>
            <person name="Winkler M.E."/>
        </authorList>
    </citation>
    <scope>NUCLEOTIDE SEQUENCE</scope>
</reference>
<protein>
    <submittedName>
        <fullName evidence="2">Uncharacterized protein</fullName>
    </submittedName>
</protein>
<accession>A0A381ZPF1</accession>
<evidence type="ECO:0000256" key="1">
    <source>
        <dbReference type="SAM" id="MobiDB-lite"/>
    </source>
</evidence>
<organism evidence="2">
    <name type="scientific">marine metagenome</name>
    <dbReference type="NCBI Taxonomy" id="408172"/>
    <lineage>
        <taxon>unclassified sequences</taxon>
        <taxon>metagenomes</taxon>
        <taxon>ecological metagenomes</taxon>
    </lineage>
</organism>
<name>A0A381ZPF1_9ZZZZ</name>
<evidence type="ECO:0000313" key="2">
    <source>
        <dbReference type="EMBL" id="SVA90607.1"/>
    </source>
</evidence>
<feature type="compositionally biased region" description="Basic and acidic residues" evidence="1">
    <location>
        <begin position="27"/>
        <end position="40"/>
    </location>
</feature>
<feature type="region of interest" description="Disordered" evidence="1">
    <location>
        <begin position="17"/>
        <end position="40"/>
    </location>
</feature>
<dbReference type="AlphaFoldDB" id="A0A381ZPF1"/>
<sequence>MRGHQVTSVLIPVMINPLGEDNMTPARHVDQVDTEVSHRR</sequence>
<proteinExistence type="predicted"/>
<dbReference type="EMBL" id="UINC01021958">
    <property type="protein sequence ID" value="SVA90607.1"/>
    <property type="molecule type" value="Genomic_DNA"/>
</dbReference>